<dbReference type="Proteomes" id="UP000000311">
    <property type="component" value="Unassembled WGS sequence"/>
</dbReference>
<evidence type="ECO:0000313" key="1">
    <source>
        <dbReference type="EMBL" id="EFN69261.1"/>
    </source>
</evidence>
<organism evidence="2">
    <name type="scientific">Camponotus floridanus</name>
    <name type="common">Florida carpenter ant</name>
    <dbReference type="NCBI Taxonomy" id="104421"/>
    <lineage>
        <taxon>Eukaryota</taxon>
        <taxon>Metazoa</taxon>
        <taxon>Ecdysozoa</taxon>
        <taxon>Arthropoda</taxon>
        <taxon>Hexapoda</taxon>
        <taxon>Insecta</taxon>
        <taxon>Pterygota</taxon>
        <taxon>Neoptera</taxon>
        <taxon>Endopterygota</taxon>
        <taxon>Hymenoptera</taxon>
        <taxon>Apocrita</taxon>
        <taxon>Aculeata</taxon>
        <taxon>Formicoidea</taxon>
        <taxon>Formicidae</taxon>
        <taxon>Formicinae</taxon>
        <taxon>Camponotus</taxon>
    </lineage>
</organism>
<evidence type="ECO:0000313" key="2">
    <source>
        <dbReference type="Proteomes" id="UP000000311"/>
    </source>
</evidence>
<keyword evidence="2" id="KW-1185">Reference proteome</keyword>
<accession>E2ABE0</accession>
<dbReference type="AlphaFoldDB" id="E2ABE0"/>
<protein>
    <submittedName>
        <fullName evidence="1">Uncharacterized protein</fullName>
    </submittedName>
</protein>
<dbReference type="EMBL" id="GL438237">
    <property type="protein sequence ID" value="EFN69261.1"/>
    <property type="molecule type" value="Genomic_DNA"/>
</dbReference>
<reference evidence="1 2" key="1">
    <citation type="journal article" date="2010" name="Science">
        <title>Genomic comparison of the ants Camponotus floridanus and Harpegnathos saltator.</title>
        <authorList>
            <person name="Bonasio R."/>
            <person name="Zhang G."/>
            <person name="Ye C."/>
            <person name="Mutti N.S."/>
            <person name="Fang X."/>
            <person name="Qin N."/>
            <person name="Donahue G."/>
            <person name="Yang P."/>
            <person name="Li Q."/>
            <person name="Li C."/>
            <person name="Zhang P."/>
            <person name="Huang Z."/>
            <person name="Berger S.L."/>
            <person name="Reinberg D."/>
            <person name="Wang J."/>
            <person name="Liebig J."/>
        </authorList>
    </citation>
    <scope>NUCLEOTIDE SEQUENCE [LARGE SCALE GENOMIC DNA]</scope>
    <source>
        <strain evidence="2">C129</strain>
    </source>
</reference>
<feature type="non-terminal residue" evidence="1">
    <location>
        <position position="73"/>
    </location>
</feature>
<feature type="non-terminal residue" evidence="1">
    <location>
        <position position="1"/>
    </location>
</feature>
<sequence length="73" mass="8885">LQVIYECFQRFDRLAERYFEPTDSMLLYFSNNNRVGDVSEETRISSIHTPIGLREFCEYIAKEEENWIEREQE</sequence>
<gene>
    <name evidence="1" type="ORF">EAG_13939</name>
</gene>
<dbReference type="OrthoDB" id="10257153at2759"/>
<proteinExistence type="predicted"/>
<dbReference type="InParanoid" id="E2ABE0"/>
<dbReference type="STRING" id="104421.E2ABE0"/>
<name>E2ABE0_CAMFO</name>